<dbReference type="AlphaFoldDB" id="A0A4P9WQQ3"/>
<evidence type="ECO:0000313" key="3">
    <source>
        <dbReference type="Proteomes" id="UP000268535"/>
    </source>
</evidence>
<feature type="compositionally biased region" description="Gly residues" evidence="1">
    <location>
        <begin position="94"/>
        <end position="119"/>
    </location>
</feature>
<evidence type="ECO:0000256" key="1">
    <source>
        <dbReference type="SAM" id="MobiDB-lite"/>
    </source>
</evidence>
<dbReference type="EMBL" id="ML011539">
    <property type="protein sequence ID" value="RKO95509.1"/>
    <property type="molecule type" value="Genomic_DNA"/>
</dbReference>
<dbReference type="Proteomes" id="UP000268535">
    <property type="component" value="Unassembled WGS sequence"/>
</dbReference>
<sequence length="132" mass="13447">MAAAAAAAAAAAGMAPRATDGLRGPWTRPGTGYRGMADRRHHRRRVPACSLSPPSPCGAEFRAIGRRSVAVAHERLARWTHRLMGSASPRKSGHGGGDGGGGGGDRTAGGQWRGNGLGDSDGCTSLPGPRRV</sequence>
<name>A0A4P9WQQ3_9FUNG</name>
<organism evidence="2 3">
    <name type="scientific">Caulochytrium protostelioides</name>
    <dbReference type="NCBI Taxonomy" id="1555241"/>
    <lineage>
        <taxon>Eukaryota</taxon>
        <taxon>Fungi</taxon>
        <taxon>Fungi incertae sedis</taxon>
        <taxon>Chytridiomycota</taxon>
        <taxon>Chytridiomycota incertae sedis</taxon>
        <taxon>Chytridiomycetes</taxon>
        <taxon>Caulochytriales</taxon>
        <taxon>Caulochytriaceae</taxon>
        <taxon>Caulochytrium</taxon>
    </lineage>
</organism>
<reference evidence="3" key="1">
    <citation type="journal article" date="2018" name="Nat. Microbiol.">
        <title>Leveraging single-cell genomics to expand the fungal tree of life.</title>
        <authorList>
            <person name="Ahrendt S.R."/>
            <person name="Quandt C.A."/>
            <person name="Ciobanu D."/>
            <person name="Clum A."/>
            <person name="Salamov A."/>
            <person name="Andreopoulos B."/>
            <person name="Cheng J.F."/>
            <person name="Woyke T."/>
            <person name="Pelin A."/>
            <person name="Henrissat B."/>
            <person name="Reynolds N.K."/>
            <person name="Benny G.L."/>
            <person name="Smith M.E."/>
            <person name="James T.Y."/>
            <person name="Grigoriev I.V."/>
        </authorList>
    </citation>
    <scope>NUCLEOTIDE SEQUENCE [LARGE SCALE GENOMIC DNA]</scope>
    <source>
        <strain evidence="3">ATCC 52028</strain>
    </source>
</reference>
<evidence type="ECO:0000313" key="2">
    <source>
        <dbReference type="EMBL" id="RKO95509.1"/>
    </source>
</evidence>
<gene>
    <name evidence="2" type="ORF">CAUPRSCDRAFT_12791</name>
</gene>
<accession>A0A4P9WQQ3</accession>
<feature type="compositionally biased region" description="Low complexity" evidence="1">
    <location>
        <begin position="1"/>
        <end position="12"/>
    </location>
</feature>
<protein>
    <submittedName>
        <fullName evidence="2">Uncharacterized protein</fullName>
    </submittedName>
</protein>
<feature type="region of interest" description="Disordered" evidence="1">
    <location>
        <begin position="1"/>
        <end position="57"/>
    </location>
</feature>
<feature type="region of interest" description="Disordered" evidence="1">
    <location>
        <begin position="81"/>
        <end position="132"/>
    </location>
</feature>
<proteinExistence type="predicted"/>